<proteinExistence type="predicted"/>
<evidence type="ECO:0000256" key="1">
    <source>
        <dbReference type="SAM" id="MobiDB-lite"/>
    </source>
</evidence>
<protein>
    <submittedName>
        <fullName evidence="2">Uncharacterized protein</fullName>
    </submittedName>
</protein>
<dbReference type="OrthoDB" id="2685617at2759"/>
<dbReference type="AlphaFoldDB" id="A0A8H5HWF2"/>
<name>A0A8H5HWF2_9AGAR</name>
<accession>A0A8H5HWF2</accession>
<feature type="region of interest" description="Disordered" evidence="1">
    <location>
        <begin position="105"/>
        <end position="176"/>
    </location>
</feature>
<reference evidence="2 3" key="1">
    <citation type="journal article" date="2020" name="ISME J.">
        <title>Uncovering the hidden diversity of litter-decomposition mechanisms in mushroom-forming fungi.</title>
        <authorList>
            <person name="Floudas D."/>
            <person name="Bentzer J."/>
            <person name="Ahren D."/>
            <person name="Johansson T."/>
            <person name="Persson P."/>
            <person name="Tunlid A."/>
        </authorList>
    </citation>
    <scope>NUCLEOTIDE SEQUENCE [LARGE SCALE GENOMIC DNA]</scope>
    <source>
        <strain evidence="2 3">CBS 406.79</strain>
    </source>
</reference>
<organism evidence="2 3">
    <name type="scientific">Collybiopsis confluens</name>
    <dbReference type="NCBI Taxonomy" id="2823264"/>
    <lineage>
        <taxon>Eukaryota</taxon>
        <taxon>Fungi</taxon>
        <taxon>Dikarya</taxon>
        <taxon>Basidiomycota</taxon>
        <taxon>Agaricomycotina</taxon>
        <taxon>Agaricomycetes</taxon>
        <taxon>Agaricomycetidae</taxon>
        <taxon>Agaricales</taxon>
        <taxon>Marasmiineae</taxon>
        <taxon>Omphalotaceae</taxon>
        <taxon>Collybiopsis</taxon>
    </lineage>
</organism>
<dbReference type="Proteomes" id="UP000518752">
    <property type="component" value="Unassembled WGS sequence"/>
</dbReference>
<sequence length="176" mass="19104">MMDTAETAHFQAAIPFLLQPLSSELAALHAHRASRANSDQTLSTCHCKSCGYYLFAGDSTTRVVRPRRPVTSSRTEPLSSTRARQSTCLQCGHVTEFVFNRGSPLFHSRKRPKSGNLPIAGPTPTAATAPSVKSKSRPKKKGGLQEMLAQKRAKEEEAKKSLNHGQSSLAAFLDAL</sequence>
<feature type="compositionally biased region" description="Low complexity" evidence="1">
    <location>
        <begin position="122"/>
        <end position="133"/>
    </location>
</feature>
<evidence type="ECO:0000313" key="2">
    <source>
        <dbReference type="EMBL" id="KAF5390670.1"/>
    </source>
</evidence>
<dbReference type="EMBL" id="JAACJN010000014">
    <property type="protein sequence ID" value="KAF5390670.1"/>
    <property type="molecule type" value="Genomic_DNA"/>
</dbReference>
<evidence type="ECO:0000313" key="3">
    <source>
        <dbReference type="Proteomes" id="UP000518752"/>
    </source>
</evidence>
<gene>
    <name evidence="2" type="ORF">D9757_002746</name>
</gene>
<comment type="caution">
    <text evidence="2">The sequence shown here is derived from an EMBL/GenBank/DDBJ whole genome shotgun (WGS) entry which is preliminary data.</text>
</comment>
<keyword evidence="3" id="KW-1185">Reference proteome</keyword>